<feature type="transmembrane region" description="Helical" evidence="1">
    <location>
        <begin position="38"/>
        <end position="56"/>
    </location>
</feature>
<name>A0A1Z4C097_9GAMM</name>
<dbReference type="OrthoDB" id="5568644at2"/>
<keyword evidence="1" id="KW-0812">Transmembrane</keyword>
<reference evidence="3 4" key="1">
    <citation type="submission" date="2017-06" db="EMBL/GenBank/DDBJ databases">
        <title>Genome Sequencing of the methanotroph Methylovulum psychrotolerants str. HV10-M2 isolated from a high-altitude environment.</title>
        <authorList>
            <person name="Mateos-Rivera A."/>
        </authorList>
    </citation>
    <scope>NUCLEOTIDE SEQUENCE [LARGE SCALE GENOMIC DNA]</scope>
    <source>
        <strain evidence="3 4">HV10_M2</strain>
    </source>
</reference>
<proteinExistence type="predicted"/>
<organism evidence="3 4">
    <name type="scientific">Methylovulum psychrotolerans</name>
    <dbReference type="NCBI Taxonomy" id="1704499"/>
    <lineage>
        <taxon>Bacteria</taxon>
        <taxon>Pseudomonadati</taxon>
        <taxon>Pseudomonadota</taxon>
        <taxon>Gammaproteobacteria</taxon>
        <taxon>Methylococcales</taxon>
        <taxon>Methylococcaceae</taxon>
        <taxon>Methylovulum</taxon>
    </lineage>
</organism>
<dbReference type="RefSeq" id="WP_088619812.1">
    <property type="nucleotide sequence ID" value="NZ_CP022129.1"/>
</dbReference>
<evidence type="ECO:0000313" key="4">
    <source>
        <dbReference type="Proteomes" id="UP000197019"/>
    </source>
</evidence>
<accession>A0A1Z4C097</accession>
<dbReference type="AlphaFoldDB" id="A0A1Z4C097"/>
<gene>
    <name evidence="3" type="ORF">CEK71_13145</name>
</gene>
<dbReference type="InterPro" id="IPR022606">
    <property type="entry name" value="DUF2914"/>
</dbReference>
<protein>
    <recommendedName>
        <fullName evidence="2">DUF2914 domain-containing protein</fullName>
    </recommendedName>
</protein>
<sequence>MAEKKNLTIKVKYPTAAKTSKALSPSAAVITVWNVQRIGLAAALLGFLLLIVYAFSDDDTPPPAVVADSPSAQAAPAVPAAPKTPAAQPPVVTPVPVAANPSVAAALPHEQARIRRAVLAARITDKEPADEIVRGVTVPPGQLKTAYYFNELRGMTGKILYHEWLRDGVSVMKEPLQVGADRWRVSSHKTFDDKAAGQWTVRLLDDTGKLLDEKTFAVSVGQ</sequence>
<feature type="domain" description="DUF2914" evidence="2">
    <location>
        <begin position="160"/>
        <end position="218"/>
    </location>
</feature>
<evidence type="ECO:0000256" key="1">
    <source>
        <dbReference type="SAM" id="Phobius"/>
    </source>
</evidence>
<evidence type="ECO:0000259" key="2">
    <source>
        <dbReference type="Pfam" id="PF11141"/>
    </source>
</evidence>
<keyword evidence="1" id="KW-0472">Membrane</keyword>
<keyword evidence="4" id="KW-1185">Reference proteome</keyword>
<dbReference type="Pfam" id="PF11141">
    <property type="entry name" value="DUF2914"/>
    <property type="match status" value="1"/>
</dbReference>
<dbReference type="Proteomes" id="UP000197019">
    <property type="component" value="Chromosome"/>
</dbReference>
<keyword evidence="1" id="KW-1133">Transmembrane helix</keyword>
<evidence type="ECO:0000313" key="3">
    <source>
        <dbReference type="EMBL" id="ASF46940.1"/>
    </source>
</evidence>
<dbReference type="KEGG" id="mpsy:CEK71_13145"/>
<dbReference type="EMBL" id="CP022129">
    <property type="protein sequence ID" value="ASF46940.1"/>
    <property type="molecule type" value="Genomic_DNA"/>
</dbReference>